<feature type="region of interest" description="Disordered" evidence="1">
    <location>
        <begin position="47"/>
        <end position="75"/>
    </location>
</feature>
<feature type="compositionally biased region" description="Basic residues" evidence="1">
    <location>
        <begin position="132"/>
        <end position="141"/>
    </location>
</feature>
<evidence type="ECO:0000313" key="2">
    <source>
        <dbReference type="EMBL" id="QDT38380.1"/>
    </source>
</evidence>
<proteinExistence type="predicted"/>
<reference evidence="2 3" key="1">
    <citation type="submission" date="2019-02" db="EMBL/GenBank/DDBJ databases">
        <title>Deep-cultivation of Planctomycetes and their phenomic and genomic characterization uncovers novel biology.</title>
        <authorList>
            <person name="Wiegand S."/>
            <person name="Jogler M."/>
            <person name="Boedeker C."/>
            <person name="Pinto D."/>
            <person name="Vollmers J."/>
            <person name="Rivas-Marin E."/>
            <person name="Kohn T."/>
            <person name="Peeters S.H."/>
            <person name="Heuer A."/>
            <person name="Rast P."/>
            <person name="Oberbeckmann S."/>
            <person name="Bunk B."/>
            <person name="Jeske O."/>
            <person name="Meyerdierks A."/>
            <person name="Storesund J.E."/>
            <person name="Kallscheuer N."/>
            <person name="Luecker S."/>
            <person name="Lage O.M."/>
            <person name="Pohl T."/>
            <person name="Merkel B.J."/>
            <person name="Hornburger P."/>
            <person name="Mueller R.-W."/>
            <person name="Bruemmer F."/>
            <person name="Labrenz M."/>
            <person name="Spormann A.M."/>
            <person name="Op den Camp H."/>
            <person name="Overmann J."/>
            <person name="Amann R."/>
            <person name="Jetten M.S.M."/>
            <person name="Mascher T."/>
            <person name="Medema M.H."/>
            <person name="Devos D.P."/>
            <person name="Kaster A.-K."/>
            <person name="Ovreas L."/>
            <person name="Rohde M."/>
            <person name="Galperin M.Y."/>
            <person name="Jogler C."/>
        </authorList>
    </citation>
    <scope>NUCLEOTIDE SEQUENCE [LARGE SCALE GENOMIC DNA]</scope>
    <source>
        <strain evidence="2 3">Pan189</strain>
    </source>
</reference>
<evidence type="ECO:0000313" key="3">
    <source>
        <dbReference type="Proteomes" id="UP000317318"/>
    </source>
</evidence>
<organism evidence="2 3">
    <name type="scientific">Stratiformator vulcanicus</name>
    <dbReference type="NCBI Taxonomy" id="2527980"/>
    <lineage>
        <taxon>Bacteria</taxon>
        <taxon>Pseudomonadati</taxon>
        <taxon>Planctomycetota</taxon>
        <taxon>Planctomycetia</taxon>
        <taxon>Planctomycetales</taxon>
        <taxon>Planctomycetaceae</taxon>
        <taxon>Stratiformator</taxon>
    </lineage>
</organism>
<gene>
    <name evidence="2" type="ORF">Pan189_27730</name>
</gene>
<dbReference type="Proteomes" id="UP000317318">
    <property type="component" value="Chromosome"/>
</dbReference>
<evidence type="ECO:0000256" key="1">
    <source>
        <dbReference type="SAM" id="MobiDB-lite"/>
    </source>
</evidence>
<feature type="region of interest" description="Disordered" evidence="1">
    <location>
        <begin position="116"/>
        <end position="147"/>
    </location>
</feature>
<name>A0A517R3F5_9PLAN</name>
<dbReference type="EMBL" id="CP036268">
    <property type="protein sequence ID" value="QDT38380.1"/>
    <property type="molecule type" value="Genomic_DNA"/>
</dbReference>
<keyword evidence="3" id="KW-1185">Reference proteome</keyword>
<accession>A0A517R3F5</accession>
<feature type="compositionally biased region" description="Basic and acidic residues" evidence="1">
    <location>
        <begin position="47"/>
        <end position="72"/>
    </location>
</feature>
<dbReference type="KEGG" id="svp:Pan189_27730"/>
<dbReference type="AlphaFoldDB" id="A0A517R3F5"/>
<dbReference type="RefSeq" id="WP_145364495.1">
    <property type="nucleotide sequence ID" value="NZ_CP036268.1"/>
</dbReference>
<feature type="region of interest" description="Disordered" evidence="1">
    <location>
        <begin position="1"/>
        <end position="31"/>
    </location>
</feature>
<dbReference type="OrthoDB" id="9822249at2"/>
<protein>
    <recommendedName>
        <fullName evidence="4">Chromosome partition protein Smc</fullName>
    </recommendedName>
</protein>
<sequence>MLREIADDPGHPDRSSVLPEPDELERKQTSGEQYAWKVHRDLLLKRFPVEDTTRRRRPGDSSKKGSRDEADVLRSQLQGKDQYVSFLEEQVRTKDGQLAEMNERLRESHVLIKDLQQKSAGALPSPSENNSRHKPFWRRPIRLFGRG</sequence>
<feature type="compositionally biased region" description="Basic and acidic residues" evidence="1">
    <location>
        <begin position="1"/>
        <end position="14"/>
    </location>
</feature>
<evidence type="ECO:0008006" key="4">
    <source>
        <dbReference type="Google" id="ProtNLM"/>
    </source>
</evidence>